<dbReference type="Proteomes" id="UP000579153">
    <property type="component" value="Unassembled WGS sequence"/>
</dbReference>
<proteinExistence type="predicted"/>
<organism evidence="2 3">
    <name type="scientific">Nonomuraea jabiensis</name>
    <dbReference type="NCBI Taxonomy" id="882448"/>
    <lineage>
        <taxon>Bacteria</taxon>
        <taxon>Bacillati</taxon>
        <taxon>Actinomycetota</taxon>
        <taxon>Actinomycetes</taxon>
        <taxon>Streptosporangiales</taxon>
        <taxon>Streptosporangiaceae</taxon>
        <taxon>Nonomuraea</taxon>
    </lineage>
</organism>
<gene>
    <name evidence="2" type="ORF">HD596_010096</name>
</gene>
<dbReference type="RefSeq" id="WP_185076291.1">
    <property type="nucleotide sequence ID" value="NZ_JACHMB010000001.1"/>
</dbReference>
<feature type="region of interest" description="Disordered" evidence="1">
    <location>
        <begin position="63"/>
        <end position="102"/>
    </location>
</feature>
<accession>A0A7W9LGW7</accession>
<comment type="caution">
    <text evidence="2">The sequence shown here is derived from an EMBL/GenBank/DDBJ whole genome shotgun (WGS) entry which is preliminary data.</text>
</comment>
<keyword evidence="3" id="KW-1185">Reference proteome</keyword>
<dbReference type="EMBL" id="JACHMB010000001">
    <property type="protein sequence ID" value="MBB5783340.1"/>
    <property type="molecule type" value="Genomic_DNA"/>
</dbReference>
<evidence type="ECO:0000313" key="3">
    <source>
        <dbReference type="Proteomes" id="UP000579153"/>
    </source>
</evidence>
<sequence>MVELLMTFLIAGRVRTLPEQAGTAPFNAYWIGEPPFAVQDAMRWCAHAHNVLVGFFREPSPTPDHFMLRPHPNHRDGGAATNDGWRGRNSSTRPHTRPRCGR</sequence>
<reference evidence="2 3" key="1">
    <citation type="submission" date="2020-08" db="EMBL/GenBank/DDBJ databases">
        <title>Sequencing the genomes of 1000 actinobacteria strains.</title>
        <authorList>
            <person name="Klenk H.-P."/>
        </authorList>
    </citation>
    <scope>NUCLEOTIDE SEQUENCE [LARGE SCALE GENOMIC DNA]</scope>
    <source>
        <strain evidence="2 3">DSM 45507</strain>
    </source>
</reference>
<evidence type="ECO:0000256" key="1">
    <source>
        <dbReference type="SAM" id="MobiDB-lite"/>
    </source>
</evidence>
<protein>
    <submittedName>
        <fullName evidence="2">Uncharacterized protein</fullName>
    </submittedName>
</protein>
<evidence type="ECO:0000313" key="2">
    <source>
        <dbReference type="EMBL" id="MBB5783340.1"/>
    </source>
</evidence>
<dbReference type="AlphaFoldDB" id="A0A7W9LGW7"/>
<name>A0A7W9LGW7_9ACTN</name>